<protein>
    <submittedName>
        <fullName evidence="4">Uncharacterized protein</fullName>
    </submittedName>
</protein>
<keyword evidence="3" id="KW-0472">Membrane</keyword>
<dbReference type="InterPro" id="IPR002885">
    <property type="entry name" value="PPR_rpt"/>
</dbReference>
<keyword evidence="3" id="KW-0812">Transmembrane</keyword>
<dbReference type="NCBIfam" id="TIGR00756">
    <property type="entry name" value="PPR"/>
    <property type="match status" value="1"/>
</dbReference>
<sequence length="1638" mass="189554">MVNPHKIYKPQFSVAGMTAERARFWVRSSAGWAGFAAVTVMLLVSQVPLVKKDILSKTPVIGDYWKVEEEYYTTSYFPNDLPTIEGVDPNHWLNHALSGELFLSSEEIFDHLYALGYLQRSNHLEKNSESTIPYSNLDHVTTKPGFLYGILDPKYLQTLLIKLLTSDYSVFYKNRFDLTNKNQQDLDSTLNDTAIIENFNTRIQEYQKIVEKVQTLLEILENSNFDCSEECVYELISFYAKLDTQIEIEKNSIYGDLTASSSLYLDKSVLKGHSLVNENQKDGYKEIVNDENEKTRARKTIDKGPTRRLIGIDARSSKILEKESFGVFIIPNKISHSINKKKIDRNETHKNNNEQTFTESWISFLKKYRISVSFSTTRLNNHKVSLQSINFVQESCKLLKKHLKHFSSIETPDTKNNLDLTNFRKVFLLVLKALAIKGNYSEIENLSTTFNNITSSDNYLFPFKNSENTDQSSHNFTTKKMSNEELVWSMNSLDSSVYLQSLRIAKKWDKEQWVYREFLERWKVNLENMQLEELEETNLSFKKIRWREGLIASQHIYALLSQNRVEEAYDSLMVNTTDLKIGYPAATFNAVIRGLFVFGNYDKAMDLFFKMEIRSSKKSEMNTYLIPRATQDTFGLVLQCQLLVLESELDKVDTNSKLNKQNIESIYKSITKVCEILSKRWEIQIPVTIKAALIQTFVQKMYYSDIMKEIEQSQPEKNVDNPNNTIYTSKNEFDPLDSSETDKLKSLDMAINILGSIGKSKSLRIEAGYLLEYSWVEQTLKKILGEIVTIGKNSENLFIKMGSAISNLLVPLNSPETSPLDIYRAIQWNTNLLTFVHNMIEENREKFGFYLSTKILNEFYGSLLDSKSHLTSEIMYSVFSFFANHTYPLLQKDFENHDKTDFDAPYWCLVLMAASTFHKKTEISSQIHSTTLLQKNKKHIKNNSPDKEHTFQYLTSLEIKKSILLVTKLWKLDLDSKNIDWRDIKNEKCMRLASNYINKELTRQGTKAIFNSYNGNLEFTRYRSATGFRNIKETNYFEQSHLMEESDEILSKRKLWNESAAYRSSKIVELCESKNLVQSWKHYSSMLTDNMIVSPIALEKLYFLIKEKKHEIPTTDIDINLEKIIGDDIPSMQNSFFGGVSPANLYNSSSPERNTIVAKEDAYGAEFFRKTESLVIIHYSETGKIVEACNRYNELVKKRFWPTPDASFAILRSLRKYPCSYKEFAGIIPKSLFVEKENFNTKNAKYSVKSNKGQNLNEPFSIEFVEEIIQLIDLTKDGNNLKLLFEFYFHKLNFKDQKLEYIYPSQINTKNENETILPPHIWSLGIKACINCGLERTVHEWITHYTTDLLPIYLDLSKKGKKQLWIYKNEMYSPYNTILESLVQPEYSWNHDKTKKPGADNMNTIENQGISKIFNAWSLVKLALKGIGDVSNFDTFRLLLLQLLNSNGDEFVKEYWESVNIQNFGNGSVTIQKYDPEKVKIHLLHGYLIDLTDKNEHLSGGHSDVVNLKLNDYSPKLILAESLFSHSLRIRDNKKSKSFGKDIIYRDEMVSSGINILSLIMVRIYLKEIFFGDTTIQGNAEIVEGFMFWVKSSLQNITELGVPNFNQIGGIMENDEIECISKVINKEISLEFIKALKN</sequence>
<gene>
    <name evidence="4" type="ORF">BB558_004188</name>
</gene>
<evidence type="ECO:0000256" key="3">
    <source>
        <dbReference type="SAM" id="Phobius"/>
    </source>
</evidence>
<dbReference type="InterPro" id="IPR019182">
    <property type="entry name" value="Cytochrome_b-c1_su10_fun"/>
</dbReference>
<evidence type="ECO:0000256" key="1">
    <source>
        <dbReference type="SAM" id="Coils"/>
    </source>
</evidence>
<keyword evidence="1" id="KW-0175">Coiled coil</keyword>
<dbReference type="Pfam" id="PF09796">
    <property type="entry name" value="QCR10"/>
    <property type="match status" value="1"/>
</dbReference>
<feature type="transmembrane region" description="Helical" evidence="3">
    <location>
        <begin position="30"/>
        <end position="49"/>
    </location>
</feature>
<dbReference type="Pfam" id="PF01535">
    <property type="entry name" value="PPR"/>
    <property type="match status" value="1"/>
</dbReference>
<dbReference type="PANTHER" id="PTHR28254">
    <property type="entry name" value="CYTOCHROME B-C1 COMPLEX SUBUNIT 10"/>
    <property type="match status" value="1"/>
</dbReference>
<feature type="region of interest" description="Disordered" evidence="2">
    <location>
        <begin position="713"/>
        <end position="732"/>
    </location>
</feature>
<dbReference type="EMBL" id="MBFU01000388">
    <property type="protein sequence ID" value="PVZ99773.1"/>
    <property type="molecule type" value="Genomic_DNA"/>
</dbReference>
<dbReference type="Proteomes" id="UP000245591">
    <property type="component" value="Unassembled WGS sequence"/>
</dbReference>
<dbReference type="GO" id="GO:0005739">
    <property type="term" value="C:mitochondrion"/>
    <property type="evidence" value="ECO:0007669"/>
    <property type="project" value="GOC"/>
</dbReference>
<accession>A0A2U1J404</accession>
<proteinExistence type="predicted"/>
<comment type="caution">
    <text evidence="4">The sequence shown here is derived from an EMBL/GenBank/DDBJ whole genome shotgun (WGS) entry which is preliminary data.</text>
</comment>
<evidence type="ECO:0000256" key="2">
    <source>
        <dbReference type="SAM" id="MobiDB-lite"/>
    </source>
</evidence>
<keyword evidence="3" id="KW-1133">Transmembrane helix</keyword>
<reference evidence="4 5" key="1">
    <citation type="journal article" date="2018" name="MBio">
        <title>Comparative Genomics Reveals the Core Gene Toolbox for the Fungus-Insect Symbiosis.</title>
        <authorList>
            <person name="Wang Y."/>
            <person name="Stata M."/>
            <person name="Wang W."/>
            <person name="Stajich J.E."/>
            <person name="White M.M."/>
            <person name="Moncalvo J.M."/>
        </authorList>
    </citation>
    <scope>NUCLEOTIDE SEQUENCE [LARGE SCALE GENOMIC DNA]</scope>
    <source>
        <strain evidence="4 5">AUS-126-30</strain>
    </source>
</reference>
<evidence type="ECO:0000313" key="4">
    <source>
        <dbReference type="EMBL" id="PVZ99773.1"/>
    </source>
</evidence>
<evidence type="ECO:0000313" key="5">
    <source>
        <dbReference type="Proteomes" id="UP000245591"/>
    </source>
</evidence>
<name>A0A2U1J404_SMIAN</name>
<dbReference type="GO" id="GO:0006122">
    <property type="term" value="P:mitochondrial electron transport, ubiquinol to cytochrome c"/>
    <property type="evidence" value="ECO:0007669"/>
    <property type="project" value="InterPro"/>
</dbReference>
<organism evidence="4 5">
    <name type="scientific">Smittium angustum</name>
    <dbReference type="NCBI Taxonomy" id="133377"/>
    <lineage>
        <taxon>Eukaryota</taxon>
        <taxon>Fungi</taxon>
        <taxon>Fungi incertae sedis</taxon>
        <taxon>Zoopagomycota</taxon>
        <taxon>Kickxellomycotina</taxon>
        <taxon>Harpellomycetes</taxon>
        <taxon>Harpellales</taxon>
        <taxon>Legeriomycetaceae</taxon>
        <taxon>Smittium</taxon>
    </lineage>
</organism>
<keyword evidence="5" id="KW-1185">Reference proteome</keyword>
<feature type="compositionally biased region" description="Polar residues" evidence="2">
    <location>
        <begin position="713"/>
        <end position="730"/>
    </location>
</feature>
<dbReference type="PANTHER" id="PTHR28254:SF1">
    <property type="entry name" value="CYTOCHROME B-C1 COMPLEX SUBUNIT 10, MITOCHONDRIAL"/>
    <property type="match status" value="1"/>
</dbReference>
<feature type="coiled-coil region" evidence="1">
    <location>
        <begin position="196"/>
        <end position="223"/>
    </location>
</feature>